<evidence type="ECO:0000256" key="2">
    <source>
        <dbReference type="ARBA" id="ARBA00009779"/>
    </source>
</evidence>
<evidence type="ECO:0000256" key="9">
    <source>
        <dbReference type="ARBA" id="ARBA00022989"/>
    </source>
</evidence>
<organism evidence="14 15">
    <name type="scientific">candidate division TA06 bacterium DG_78</name>
    <dbReference type="NCBI Taxonomy" id="1703772"/>
    <lineage>
        <taxon>Bacteria</taxon>
        <taxon>Bacteria division TA06</taxon>
    </lineage>
</organism>
<comment type="similarity">
    <text evidence="2 12">Belongs to the peptidase M48B family.</text>
</comment>
<dbReference type="Pfam" id="PF01435">
    <property type="entry name" value="Peptidase_M48"/>
    <property type="match status" value="1"/>
</dbReference>
<dbReference type="PATRIC" id="fig|1703772.3.peg.1137"/>
<evidence type="ECO:0000256" key="12">
    <source>
        <dbReference type="HAMAP-Rule" id="MF_00188"/>
    </source>
</evidence>
<dbReference type="InterPro" id="IPR050083">
    <property type="entry name" value="HtpX_protease"/>
</dbReference>
<keyword evidence="8 12" id="KW-0862">Zinc</keyword>
<evidence type="ECO:0000313" key="14">
    <source>
        <dbReference type="EMBL" id="KPJ70849.1"/>
    </source>
</evidence>
<comment type="subcellular location">
    <subcellularLocation>
        <location evidence="1 12">Cell membrane</location>
        <topology evidence="1 12">Multi-pass membrane protein</topology>
    </subcellularLocation>
</comment>
<dbReference type="InterPro" id="IPR022919">
    <property type="entry name" value="Pept_M48_protease_HtpX"/>
</dbReference>
<keyword evidence="11 12" id="KW-0472">Membrane</keyword>
<keyword evidence="9 12" id="KW-1133">Transmembrane helix</keyword>
<evidence type="ECO:0000256" key="6">
    <source>
        <dbReference type="ARBA" id="ARBA00022723"/>
    </source>
</evidence>
<dbReference type="EMBL" id="LJNI01000154">
    <property type="protein sequence ID" value="KPJ70849.1"/>
    <property type="molecule type" value="Genomic_DNA"/>
</dbReference>
<keyword evidence="5 12" id="KW-0812">Transmembrane</keyword>
<dbReference type="GO" id="GO:0006508">
    <property type="term" value="P:proteolysis"/>
    <property type="evidence" value="ECO:0007669"/>
    <property type="project" value="UniProtKB-KW"/>
</dbReference>
<evidence type="ECO:0000256" key="8">
    <source>
        <dbReference type="ARBA" id="ARBA00022833"/>
    </source>
</evidence>
<dbReference type="Proteomes" id="UP000051012">
    <property type="component" value="Unassembled WGS sequence"/>
</dbReference>
<dbReference type="AlphaFoldDB" id="A0A0S7Y7T8"/>
<feature type="binding site" evidence="12">
    <location>
        <position position="226"/>
    </location>
    <ligand>
        <name>Zn(2+)</name>
        <dbReference type="ChEBI" id="CHEBI:29105"/>
        <note>catalytic</note>
    </ligand>
</feature>
<keyword evidence="6 12" id="KW-0479">Metal-binding</keyword>
<reference evidence="14 15" key="1">
    <citation type="journal article" date="2015" name="Microbiome">
        <title>Genomic resolution of linkages in carbon, nitrogen, and sulfur cycling among widespread estuary sediment bacteria.</title>
        <authorList>
            <person name="Baker B.J."/>
            <person name="Lazar C.S."/>
            <person name="Teske A.P."/>
            <person name="Dick G.J."/>
        </authorList>
    </citation>
    <scope>NUCLEOTIDE SEQUENCE [LARGE SCALE GENOMIC DNA]</scope>
    <source>
        <strain evidence="14">DG_78</strain>
    </source>
</reference>
<feature type="domain" description="Peptidase M48" evidence="13">
    <location>
        <begin position="80"/>
        <end position="299"/>
    </location>
</feature>
<feature type="transmembrane region" description="Helical" evidence="12">
    <location>
        <begin position="16"/>
        <end position="37"/>
    </location>
</feature>
<evidence type="ECO:0000256" key="11">
    <source>
        <dbReference type="ARBA" id="ARBA00023136"/>
    </source>
</evidence>
<proteinExistence type="inferred from homology"/>
<evidence type="ECO:0000256" key="7">
    <source>
        <dbReference type="ARBA" id="ARBA00022801"/>
    </source>
</evidence>
<keyword evidence="3 12" id="KW-1003">Cell membrane</keyword>
<feature type="transmembrane region" description="Helical" evidence="12">
    <location>
        <begin position="195"/>
        <end position="217"/>
    </location>
</feature>
<dbReference type="GO" id="GO:0004222">
    <property type="term" value="F:metalloendopeptidase activity"/>
    <property type="evidence" value="ECO:0007669"/>
    <property type="project" value="UniProtKB-UniRule"/>
</dbReference>
<dbReference type="GO" id="GO:0008270">
    <property type="term" value="F:zinc ion binding"/>
    <property type="evidence" value="ECO:0007669"/>
    <property type="project" value="UniProtKB-UniRule"/>
</dbReference>
<keyword evidence="4 12" id="KW-0645">Protease</keyword>
<dbReference type="GO" id="GO:0005886">
    <property type="term" value="C:plasma membrane"/>
    <property type="evidence" value="ECO:0007669"/>
    <property type="project" value="UniProtKB-SubCell"/>
</dbReference>
<keyword evidence="7 12" id="KW-0378">Hydrolase</keyword>
<evidence type="ECO:0000256" key="10">
    <source>
        <dbReference type="ARBA" id="ARBA00023049"/>
    </source>
</evidence>
<evidence type="ECO:0000259" key="13">
    <source>
        <dbReference type="Pfam" id="PF01435"/>
    </source>
</evidence>
<feature type="binding site" evidence="12">
    <location>
        <position position="149"/>
    </location>
    <ligand>
        <name>Zn(2+)</name>
        <dbReference type="ChEBI" id="CHEBI:29105"/>
        <note>catalytic</note>
    </ligand>
</feature>
<dbReference type="InterPro" id="IPR001915">
    <property type="entry name" value="Peptidase_M48"/>
</dbReference>
<sequence length="302" mass="33319">MRETLYDLIDVNKRKTVLFIIVTSIFLGVLGYIIIQVTHWGTVGYIFFAVFIILYNIILYYNSDKIALSSTGSVPADPDEFKMLYNVVEEVSIAAGIPKPKVYITPTPALNAFATGRNPQHASIAVTTGLLETLNRQELQGVVAHEIAHIRNYDILLMTVVAAIGGLIILLRDFFLRSLFWGGRRKSSRRGGGQAGLILLIVGLVLAIIAPIFVALIRAAISRQREYLADASGAYITRYPHGLAQALAKLRDNHQPLKSASQSNAHLFIASPFGKDRLDVAGLFATHPPLNQRIERLNNLVM</sequence>
<keyword evidence="10 12" id="KW-0482">Metalloprotease</keyword>
<feature type="transmembrane region" description="Helical" evidence="12">
    <location>
        <begin position="43"/>
        <end position="61"/>
    </location>
</feature>
<gene>
    <name evidence="12" type="primary">htpX</name>
    <name evidence="14" type="ORF">AMJ52_09375</name>
</gene>
<dbReference type="HAMAP" id="MF_00188">
    <property type="entry name" value="Pept_M48_protease_HtpX"/>
    <property type="match status" value="1"/>
</dbReference>
<feature type="active site" evidence="12">
    <location>
        <position position="146"/>
    </location>
</feature>
<comment type="cofactor">
    <cofactor evidence="12">
        <name>Zn(2+)</name>
        <dbReference type="ChEBI" id="CHEBI:29105"/>
    </cofactor>
    <text evidence="12">Binds 1 zinc ion per subunit.</text>
</comment>
<evidence type="ECO:0000313" key="15">
    <source>
        <dbReference type="Proteomes" id="UP000051012"/>
    </source>
</evidence>
<feature type="transmembrane region" description="Helical" evidence="12">
    <location>
        <begin position="155"/>
        <end position="175"/>
    </location>
</feature>
<dbReference type="Gene3D" id="3.30.2010.10">
    <property type="entry name" value="Metalloproteases ('zincins'), catalytic domain"/>
    <property type="match status" value="1"/>
</dbReference>
<accession>A0A0S7Y7T8</accession>
<dbReference type="CDD" id="cd07340">
    <property type="entry name" value="M48B_Htpx_like"/>
    <property type="match status" value="1"/>
</dbReference>
<evidence type="ECO:0000256" key="4">
    <source>
        <dbReference type="ARBA" id="ARBA00022670"/>
    </source>
</evidence>
<name>A0A0S7Y7T8_UNCT6</name>
<comment type="caution">
    <text evidence="14">The sequence shown here is derived from an EMBL/GenBank/DDBJ whole genome shotgun (WGS) entry which is preliminary data.</text>
</comment>
<protein>
    <recommendedName>
        <fullName evidence="12">Protease HtpX homolog</fullName>
        <ecNumber evidence="12">3.4.24.-</ecNumber>
    </recommendedName>
</protein>
<dbReference type="PANTHER" id="PTHR43221">
    <property type="entry name" value="PROTEASE HTPX"/>
    <property type="match status" value="1"/>
</dbReference>
<dbReference type="PANTHER" id="PTHR43221:SF1">
    <property type="entry name" value="PROTEASE HTPX"/>
    <property type="match status" value="1"/>
</dbReference>
<dbReference type="EC" id="3.4.24.-" evidence="12"/>
<feature type="binding site" evidence="12">
    <location>
        <position position="145"/>
    </location>
    <ligand>
        <name>Zn(2+)</name>
        <dbReference type="ChEBI" id="CHEBI:29105"/>
        <note>catalytic</note>
    </ligand>
</feature>
<evidence type="ECO:0000256" key="1">
    <source>
        <dbReference type="ARBA" id="ARBA00004651"/>
    </source>
</evidence>
<evidence type="ECO:0000256" key="3">
    <source>
        <dbReference type="ARBA" id="ARBA00022475"/>
    </source>
</evidence>
<evidence type="ECO:0000256" key="5">
    <source>
        <dbReference type="ARBA" id="ARBA00022692"/>
    </source>
</evidence>